<gene>
    <name evidence="2" type="ORF">DDB_G0279817</name>
</gene>
<proteinExistence type="predicted"/>
<dbReference type="PANTHER" id="PTHR33576">
    <property type="entry name" value="CARBOHYDRATE BINDING DOMAIN-CONTAINING PROTEIN-RELATED"/>
    <property type="match status" value="1"/>
</dbReference>
<name>Q54W93_DICDI</name>
<dbReference type="HOGENOM" id="CLU_093656_0_0_1"/>
<reference evidence="2 3" key="1">
    <citation type="journal article" date="2005" name="Nature">
        <title>The genome of the social amoeba Dictyostelium discoideum.</title>
        <authorList>
            <consortium name="The Dictyostelium discoideum Sequencing Consortium"/>
            <person name="Eichinger L."/>
            <person name="Pachebat J.A."/>
            <person name="Glockner G."/>
            <person name="Rajandream M.A."/>
            <person name="Sucgang R."/>
            <person name="Berriman M."/>
            <person name="Song J."/>
            <person name="Olsen R."/>
            <person name="Szafranski K."/>
            <person name="Xu Q."/>
            <person name="Tunggal B."/>
            <person name="Kummerfeld S."/>
            <person name="Madera M."/>
            <person name="Konfortov B.A."/>
            <person name="Rivero F."/>
            <person name="Bankier A.T."/>
            <person name="Lehmann R."/>
            <person name="Hamlin N."/>
            <person name="Davies R."/>
            <person name="Gaudet P."/>
            <person name="Fey P."/>
            <person name="Pilcher K."/>
            <person name="Chen G."/>
            <person name="Saunders D."/>
            <person name="Sodergren E."/>
            <person name="Davis P."/>
            <person name="Kerhornou A."/>
            <person name="Nie X."/>
            <person name="Hall N."/>
            <person name="Anjard C."/>
            <person name="Hemphill L."/>
            <person name="Bason N."/>
            <person name="Farbrother P."/>
            <person name="Desany B."/>
            <person name="Just E."/>
            <person name="Morio T."/>
            <person name="Rost R."/>
            <person name="Churcher C."/>
            <person name="Cooper J."/>
            <person name="Haydock S."/>
            <person name="van Driessche N."/>
            <person name="Cronin A."/>
            <person name="Goodhead I."/>
            <person name="Muzny D."/>
            <person name="Mourier T."/>
            <person name="Pain A."/>
            <person name="Lu M."/>
            <person name="Harper D."/>
            <person name="Lindsay R."/>
            <person name="Hauser H."/>
            <person name="James K."/>
            <person name="Quiles M."/>
            <person name="Madan Babu M."/>
            <person name="Saito T."/>
            <person name="Buchrieser C."/>
            <person name="Wardroper A."/>
            <person name="Felder M."/>
            <person name="Thangavelu M."/>
            <person name="Johnson D."/>
            <person name="Knights A."/>
            <person name="Loulseged H."/>
            <person name="Mungall K."/>
            <person name="Oliver K."/>
            <person name="Price C."/>
            <person name="Quail M.A."/>
            <person name="Urushihara H."/>
            <person name="Hernandez J."/>
            <person name="Rabbinowitsch E."/>
            <person name="Steffen D."/>
            <person name="Sanders M."/>
            <person name="Ma J."/>
            <person name="Kohara Y."/>
            <person name="Sharp S."/>
            <person name="Simmonds M."/>
            <person name="Spiegler S."/>
            <person name="Tivey A."/>
            <person name="Sugano S."/>
            <person name="White B."/>
            <person name="Walker D."/>
            <person name="Woodward J."/>
            <person name="Winckler T."/>
            <person name="Tanaka Y."/>
            <person name="Shaulsky G."/>
            <person name="Schleicher M."/>
            <person name="Weinstock G."/>
            <person name="Rosenthal A."/>
            <person name="Cox E.C."/>
            <person name="Chisholm R.L."/>
            <person name="Gibbs R."/>
            <person name="Loomis W.F."/>
            <person name="Platzer M."/>
            <person name="Kay R.R."/>
            <person name="Williams J."/>
            <person name="Dear P.H."/>
            <person name="Noegel A.A."/>
            <person name="Barrell B."/>
            <person name="Kuspa A."/>
        </authorList>
    </citation>
    <scope>NUCLEOTIDE SEQUENCE [LARGE SCALE GENOMIC DNA]</scope>
    <source>
        <strain evidence="2 3">AX4</strain>
    </source>
</reference>
<dbReference type="InParanoid" id="Q54W93"/>
<dbReference type="InterPro" id="IPR021837">
    <property type="entry name" value="CfaA/B/C"/>
</dbReference>
<evidence type="ECO:0000313" key="3">
    <source>
        <dbReference type="Proteomes" id="UP000002195"/>
    </source>
</evidence>
<dbReference type="GeneID" id="8622239"/>
<dbReference type="Proteomes" id="UP000002195">
    <property type="component" value="Unassembled WGS sequence"/>
</dbReference>
<comment type="caution">
    <text evidence="2">The sequence shown here is derived from an EMBL/GenBank/DDBJ whole genome shotgun (WGS) entry which is preliminary data.</text>
</comment>
<dbReference type="EMBL" id="AAFI02000033">
    <property type="protein sequence ID" value="EAL67522.1"/>
    <property type="molecule type" value="Genomic_DNA"/>
</dbReference>
<sequence length="222" mass="24800">MKIFTSLLIILSILCCFVKSQKFINFIPYQDYECLTPSFGIGYSISTSQPCIYNLGNGPSATPMSYTATWESFSVNETYLYLKTYNYTDMACQSALQQYSMLNNSCTFSSFLPLPFNGTVVSVTFQYSLVSLTDEPVYPPNSLLFSQYAEPNFNVCDNSDLMFTTTISNGLKVVNGDYSTSYICNNNTAYLDNCINRTNCKLSNVTLSCNQAGNANNQVNYC</sequence>
<dbReference type="AlphaFoldDB" id="Q54W93"/>
<feature type="signal peptide" evidence="1">
    <location>
        <begin position="1"/>
        <end position="20"/>
    </location>
</feature>
<evidence type="ECO:0000256" key="1">
    <source>
        <dbReference type="SAM" id="SignalP"/>
    </source>
</evidence>
<keyword evidence="1" id="KW-0732">Signal</keyword>
<organism evidence="2 3">
    <name type="scientific">Dictyostelium discoideum</name>
    <name type="common">Social amoeba</name>
    <dbReference type="NCBI Taxonomy" id="44689"/>
    <lineage>
        <taxon>Eukaryota</taxon>
        <taxon>Amoebozoa</taxon>
        <taxon>Evosea</taxon>
        <taxon>Eumycetozoa</taxon>
        <taxon>Dictyostelia</taxon>
        <taxon>Dictyosteliales</taxon>
        <taxon>Dictyosteliaceae</taxon>
        <taxon>Dictyostelium</taxon>
    </lineage>
</organism>
<keyword evidence="3" id="KW-1185">Reference proteome</keyword>
<dbReference type="dictyBase" id="DDB_G0279817"/>
<dbReference type="PaxDb" id="44689-DDB0206308"/>
<feature type="chain" id="PRO_5004250356" evidence="1">
    <location>
        <begin position="21"/>
        <end position="222"/>
    </location>
</feature>
<dbReference type="Pfam" id="PF11912">
    <property type="entry name" value="CfaA_B_C"/>
    <property type="match status" value="1"/>
</dbReference>
<accession>Q54W93</accession>
<dbReference type="PANTHER" id="PTHR33576:SF5">
    <property type="entry name" value="TRANSMEMBRANE PROTEIN"/>
    <property type="match status" value="1"/>
</dbReference>
<protein>
    <submittedName>
        <fullName evidence="2">Uncharacterized protein</fullName>
    </submittedName>
</protein>
<dbReference type="KEGG" id="ddi:DDB_G0279817"/>
<dbReference type="VEuPathDB" id="AmoebaDB:DDB_G0279817"/>
<evidence type="ECO:0000313" key="2">
    <source>
        <dbReference type="EMBL" id="EAL67522.1"/>
    </source>
</evidence>
<dbReference type="RefSeq" id="XP_641499.1">
    <property type="nucleotide sequence ID" value="XM_636407.1"/>
</dbReference>